<dbReference type="EC" id="4.2.1.46" evidence="2"/>
<dbReference type="Pfam" id="PF01370">
    <property type="entry name" value="Epimerase"/>
    <property type="match status" value="1"/>
</dbReference>
<dbReference type="EMBL" id="CP019082">
    <property type="protein sequence ID" value="APW59342.1"/>
    <property type="molecule type" value="Genomic_DNA"/>
</dbReference>
<dbReference type="GO" id="GO:0004029">
    <property type="term" value="F:aldehyde dehydrogenase (NAD+) activity"/>
    <property type="evidence" value="ECO:0007669"/>
    <property type="project" value="TreeGrafter"/>
</dbReference>
<protein>
    <submittedName>
        <fullName evidence="2">dTDP-glucose 4,6-dehydratase</fullName>
        <ecNumber evidence="2">4.2.1.46</ecNumber>
    </submittedName>
</protein>
<dbReference type="PANTHER" id="PTHR48079:SF6">
    <property type="entry name" value="NAD(P)-BINDING DOMAIN-CONTAINING PROTEIN-RELATED"/>
    <property type="match status" value="1"/>
</dbReference>
<dbReference type="InterPro" id="IPR036291">
    <property type="entry name" value="NAD(P)-bd_dom_sf"/>
</dbReference>
<dbReference type="Gene3D" id="3.40.50.720">
    <property type="entry name" value="NAD(P)-binding Rossmann-like Domain"/>
    <property type="match status" value="1"/>
</dbReference>
<dbReference type="RefSeq" id="WP_076343536.1">
    <property type="nucleotide sequence ID" value="NZ_CP019082.1"/>
</dbReference>
<dbReference type="Proteomes" id="UP000186309">
    <property type="component" value="Chromosome"/>
</dbReference>
<dbReference type="InterPro" id="IPR051783">
    <property type="entry name" value="NAD(P)-dependent_oxidoreduct"/>
</dbReference>
<proteinExistence type="predicted"/>
<dbReference type="STRING" id="1387353.BSF38_00763"/>
<name>A0A1U7CK82_9BACT</name>
<reference evidence="3" key="1">
    <citation type="submission" date="2016-12" db="EMBL/GenBank/DDBJ databases">
        <title>Comparative genomics of four Isosphaeraceae planctomycetes: a common pool of plasmids and glycoside hydrolase genes.</title>
        <authorList>
            <person name="Ivanova A."/>
        </authorList>
    </citation>
    <scope>NUCLEOTIDE SEQUENCE [LARGE SCALE GENOMIC DNA]</scope>
    <source>
        <strain evidence="3">PX4</strain>
    </source>
</reference>
<accession>A0A1U7CK82</accession>
<dbReference type="AlphaFoldDB" id="A0A1U7CK82"/>
<keyword evidence="3" id="KW-1185">Reference proteome</keyword>
<gene>
    <name evidence="2" type="primary">rmlB</name>
    <name evidence="2" type="ORF">BSF38_00763</name>
</gene>
<sequence length="286" mass="30549">MTTLIIGCGYLGRRVAARLVDRGEEVFGTCRSASTASELASLGVKPVLADVLNADSLRALPAADRVVYCVGYDRTAGADKRSVYVDGLRNVLDRLATAPIRLVYVSSTSVYGRDDGGWVDEDSPTEPRTEAGRICLDAERVVTAWGREASVEVVVLRCSGLYGPDRIVRRSMITNGEPIPGDPDKYLNLIHIDDAAQAVTAALDASRPSGLYLISDDRPVTRLEYYSLAADCLKAVPPRFVPPAPGSPEAARDAASRRVANRKMKAELGVKLAYPDATSGVPAALA</sequence>
<evidence type="ECO:0000313" key="2">
    <source>
        <dbReference type="EMBL" id="APW59342.1"/>
    </source>
</evidence>
<organism evidence="2 3">
    <name type="scientific">Paludisphaera borealis</name>
    <dbReference type="NCBI Taxonomy" id="1387353"/>
    <lineage>
        <taxon>Bacteria</taxon>
        <taxon>Pseudomonadati</taxon>
        <taxon>Planctomycetota</taxon>
        <taxon>Planctomycetia</taxon>
        <taxon>Isosphaerales</taxon>
        <taxon>Isosphaeraceae</taxon>
        <taxon>Paludisphaera</taxon>
    </lineage>
</organism>
<dbReference type="SUPFAM" id="SSF51735">
    <property type="entry name" value="NAD(P)-binding Rossmann-fold domains"/>
    <property type="match status" value="1"/>
</dbReference>
<dbReference type="CDD" id="cd05266">
    <property type="entry name" value="SDR_a4"/>
    <property type="match status" value="1"/>
</dbReference>
<dbReference type="GO" id="GO:0005737">
    <property type="term" value="C:cytoplasm"/>
    <property type="evidence" value="ECO:0007669"/>
    <property type="project" value="TreeGrafter"/>
</dbReference>
<feature type="domain" description="NAD-dependent epimerase/dehydratase" evidence="1">
    <location>
        <begin position="4"/>
        <end position="207"/>
    </location>
</feature>
<dbReference type="GO" id="GO:0008460">
    <property type="term" value="F:dTDP-glucose 4,6-dehydratase activity"/>
    <property type="evidence" value="ECO:0007669"/>
    <property type="project" value="UniProtKB-EC"/>
</dbReference>
<dbReference type="InterPro" id="IPR001509">
    <property type="entry name" value="Epimerase_deHydtase"/>
</dbReference>
<dbReference type="OrthoDB" id="9808276at2"/>
<dbReference type="PANTHER" id="PTHR48079">
    <property type="entry name" value="PROTEIN YEEZ"/>
    <property type="match status" value="1"/>
</dbReference>
<keyword evidence="2" id="KW-0456">Lyase</keyword>
<dbReference type="KEGG" id="pbor:BSF38_00763"/>
<evidence type="ECO:0000259" key="1">
    <source>
        <dbReference type="Pfam" id="PF01370"/>
    </source>
</evidence>
<evidence type="ECO:0000313" key="3">
    <source>
        <dbReference type="Proteomes" id="UP000186309"/>
    </source>
</evidence>